<dbReference type="RefSeq" id="WP_379956431.1">
    <property type="nucleotide sequence ID" value="NZ_JAUYVI010000004.1"/>
</dbReference>
<dbReference type="Proteomes" id="UP001230156">
    <property type="component" value="Unassembled WGS sequence"/>
</dbReference>
<keyword evidence="3" id="KW-1185">Reference proteome</keyword>
<dbReference type="CDD" id="cd01918">
    <property type="entry name" value="HprK_C"/>
    <property type="match status" value="1"/>
</dbReference>
<keyword evidence="2" id="KW-0808">Transferase</keyword>
<accession>A0ABU0YP15</accession>
<reference evidence="3" key="1">
    <citation type="submission" date="2023-08" db="EMBL/GenBank/DDBJ databases">
        <title>Rhodospirillaceae gen. nov., a novel taxon isolated from the Yangtze River Yuezi River estuary sludge.</title>
        <authorList>
            <person name="Ruan L."/>
        </authorList>
    </citation>
    <scope>NUCLEOTIDE SEQUENCE [LARGE SCALE GENOMIC DNA]</scope>
    <source>
        <strain evidence="3">R-7</strain>
    </source>
</reference>
<keyword evidence="2" id="KW-0418">Kinase</keyword>
<dbReference type="InterPro" id="IPR027417">
    <property type="entry name" value="P-loop_NTPase"/>
</dbReference>
<protein>
    <submittedName>
        <fullName evidence="2">HPr kinase/phosphatase C-terminal domain-containing protein</fullName>
    </submittedName>
</protein>
<name>A0ABU0YP15_9PROT</name>
<evidence type="ECO:0000313" key="3">
    <source>
        <dbReference type="Proteomes" id="UP001230156"/>
    </source>
</evidence>
<feature type="domain" description="HPr kinase/phosphorylase C-terminal" evidence="1">
    <location>
        <begin position="7"/>
        <end position="92"/>
    </location>
</feature>
<dbReference type="Pfam" id="PF07475">
    <property type="entry name" value="Hpr_kinase_C"/>
    <property type="match status" value="1"/>
</dbReference>
<dbReference type="GO" id="GO:0016301">
    <property type="term" value="F:kinase activity"/>
    <property type="evidence" value="ECO:0007669"/>
    <property type="project" value="UniProtKB-KW"/>
</dbReference>
<sequence>MSSSDSLAIDGTAIAIGNAALLLTGPSGSGKSDLALRMIDGGARLIADDRVELVIEADRLCCRVPSAMPANLLGRIEVRGIGIVPAPRAPGATPLQWVVELVPAGEVERMPAAESRAFLGHAVPLLRLAAFEASTAVKLRLAAACGPGLIMGRE</sequence>
<dbReference type="EMBL" id="JAUYVI010000004">
    <property type="protein sequence ID" value="MDQ7248952.1"/>
    <property type="molecule type" value="Genomic_DNA"/>
</dbReference>
<organism evidence="2 3">
    <name type="scientific">Dongia sedimenti</name>
    <dbReference type="NCBI Taxonomy" id="3064282"/>
    <lineage>
        <taxon>Bacteria</taxon>
        <taxon>Pseudomonadati</taxon>
        <taxon>Pseudomonadota</taxon>
        <taxon>Alphaproteobacteria</taxon>
        <taxon>Rhodospirillales</taxon>
        <taxon>Dongiaceae</taxon>
        <taxon>Dongia</taxon>
    </lineage>
</organism>
<evidence type="ECO:0000259" key="1">
    <source>
        <dbReference type="Pfam" id="PF07475"/>
    </source>
</evidence>
<dbReference type="Gene3D" id="3.40.50.300">
    <property type="entry name" value="P-loop containing nucleotide triphosphate hydrolases"/>
    <property type="match status" value="1"/>
</dbReference>
<proteinExistence type="predicted"/>
<dbReference type="InterPro" id="IPR011104">
    <property type="entry name" value="Hpr_kin/Pase_C"/>
</dbReference>
<dbReference type="SUPFAM" id="SSF53795">
    <property type="entry name" value="PEP carboxykinase-like"/>
    <property type="match status" value="1"/>
</dbReference>
<gene>
    <name evidence="2" type="ORF">Q8A70_14800</name>
</gene>
<comment type="caution">
    <text evidence="2">The sequence shown here is derived from an EMBL/GenBank/DDBJ whole genome shotgun (WGS) entry which is preliminary data.</text>
</comment>
<evidence type="ECO:0000313" key="2">
    <source>
        <dbReference type="EMBL" id="MDQ7248952.1"/>
    </source>
</evidence>